<reference evidence="3 4" key="1">
    <citation type="submission" date="2024-03" db="EMBL/GenBank/DDBJ databases">
        <title>Adaptation during the transition from Ophiocordyceps entomopathogen to insect associate is accompanied by gene loss and intensified selection.</title>
        <authorList>
            <person name="Ward C.M."/>
            <person name="Onetto C.A."/>
            <person name="Borneman A.R."/>
        </authorList>
    </citation>
    <scope>NUCLEOTIDE SEQUENCE [LARGE SCALE GENOMIC DNA]</scope>
    <source>
        <strain evidence="3">AWRI1</strain>
        <tissue evidence="3">Single Adult Female</tissue>
    </source>
</reference>
<feature type="region of interest" description="Disordered" evidence="1">
    <location>
        <begin position="135"/>
        <end position="238"/>
    </location>
</feature>
<name>A0AAN9TNC8_9HEMI</name>
<dbReference type="Pfam" id="PF20700">
    <property type="entry name" value="Mutator"/>
    <property type="match status" value="1"/>
</dbReference>
<feature type="compositionally biased region" description="Polar residues" evidence="1">
    <location>
        <begin position="198"/>
        <end position="207"/>
    </location>
</feature>
<dbReference type="Proteomes" id="UP001367676">
    <property type="component" value="Unassembled WGS sequence"/>
</dbReference>
<dbReference type="InterPro" id="IPR049012">
    <property type="entry name" value="Mutator_transp_dom"/>
</dbReference>
<comment type="caution">
    <text evidence="3">The sequence shown here is derived from an EMBL/GenBank/DDBJ whole genome shotgun (WGS) entry which is preliminary data.</text>
</comment>
<evidence type="ECO:0000256" key="1">
    <source>
        <dbReference type="SAM" id="MobiDB-lite"/>
    </source>
</evidence>
<evidence type="ECO:0000313" key="4">
    <source>
        <dbReference type="Proteomes" id="UP001367676"/>
    </source>
</evidence>
<accession>A0AAN9TNC8</accession>
<dbReference type="EMBL" id="JBBCAQ010000010">
    <property type="protein sequence ID" value="KAK7601136.1"/>
    <property type="molecule type" value="Genomic_DNA"/>
</dbReference>
<sequence length="238" mass="26268">MNIPAPSKKSYYNRHKSICDNWCNLAELEMKKAAAEEHHIAVQKRNVHDDGIPYIAVVADGSWCKRVMADFLELISFARKLLGVPQDLIVDQVMTTSDKCTVHFANNQSASFRIVEVREGRRTIQRPALLVELESRTSERVTSDELPGNQSSTSGANQTATDPRKRVQPAGTSKGIEPKNSSVERVQDYVAPIDDKNTNQSPSTSDGSKSEITKADKPPARNDLRRKALLGAIVKGSP</sequence>
<feature type="domain" description="Mutator-like transposase" evidence="2">
    <location>
        <begin position="1"/>
        <end position="66"/>
    </location>
</feature>
<feature type="compositionally biased region" description="Polar residues" evidence="1">
    <location>
        <begin position="148"/>
        <end position="161"/>
    </location>
</feature>
<organism evidence="3 4">
    <name type="scientific">Parthenolecanium corni</name>
    <dbReference type="NCBI Taxonomy" id="536013"/>
    <lineage>
        <taxon>Eukaryota</taxon>
        <taxon>Metazoa</taxon>
        <taxon>Ecdysozoa</taxon>
        <taxon>Arthropoda</taxon>
        <taxon>Hexapoda</taxon>
        <taxon>Insecta</taxon>
        <taxon>Pterygota</taxon>
        <taxon>Neoptera</taxon>
        <taxon>Paraneoptera</taxon>
        <taxon>Hemiptera</taxon>
        <taxon>Sternorrhyncha</taxon>
        <taxon>Coccoidea</taxon>
        <taxon>Coccidae</taxon>
        <taxon>Parthenolecanium</taxon>
    </lineage>
</organism>
<keyword evidence="4" id="KW-1185">Reference proteome</keyword>
<feature type="compositionally biased region" description="Basic and acidic residues" evidence="1">
    <location>
        <begin position="208"/>
        <end position="226"/>
    </location>
</feature>
<gene>
    <name evidence="3" type="ORF">V9T40_008577</name>
</gene>
<evidence type="ECO:0000259" key="2">
    <source>
        <dbReference type="Pfam" id="PF20700"/>
    </source>
</evidence>
<evidence type="ECO:0000313" key="3">
    <source>
        <dbReference type="EMBL" id="KAK7601136.1"/>
    </source>
</evidence>
<proteinExistence type="predicted"/>
<dbReference type="AlphaFoldDB" id="A0AAN9TNC8"/>
<protein>
    <recommendedName>
        <fullName evidence="2">Mutator-like transposase domain-containing protein</fullName>
    </recommendedName>
</protein>